<name>A0AA87MT78_9LEPT</name>
<proteinExistence type="predicted"/>
<comment type="caution">
    <text evidence="1">The sequence shown here is derived from an EMBL/GenBank/DDBJ whole genome shotgun (WGS) entry which is preliminary data.</text>
</comment>
<organism evidence="1 2">
    <name type="scientific">Leptospira mayottensis 200901122</name>
    <dbReference type="NCBI Taxonomy" id="1193010"/>
    <lineage>
        <taxon>Bacteria</taxon>
        <taxon>Pseudomonadati</taxon>
        <taxon>Spirochaetota</taxon>
        <taxon>Spirochaetia</taxon>
        <taxon>Leptospirales</taxon>
        <taxon>Leptospiraceae</taxon>
        <taxon>Leptospira</taxon>
    </lineage>
</organism>
<accession>A0AA87MT78</accession>
<dbReference type="Proteomes" id="UP000001343">
    <property type="component" value="Unassembled WGS sequence"/>
</dbReference>
<reference evidence="1 2" key="1">
    <citation type="journal article" date="2014" name="Int. J. Syst. Evol. Microbiol.">
        <title>Leptospira mayottensis sp. nov., a pathogenic species of the genus Leptospira isolated from humans.</title>
        <authorList>
            <person name="Bourhy P."/>
            <person name="Collet L."/>
            <person name="Brisse S."/>
            <person name="Picardeau M."/>
        </authorList>
    </citation>
    <scope>NUCLEOTIDE SEQUENCE [LARGE SCALE GENOMIC DNA]</scope>
    <source>
        <strain evidence="1 2">200901122</strain>
    </source>
</reference>
<dbReference type="AlphaFoldDB" id="A0AA87MT78"/>
<evidence type="ECO:0000313" key="1">
    <source>
        <dbReference type="EMBL" id="EKS02039.1"/>
    </source>
</evidence>
<gene>
    <name evidence="1" type="ORF">LEP1GSC125_0940</name>
</gene>
<sequence>METTALRYELVKWPADFSSKFGISFKIYLKNNLQYGEIKLQDKATSL</sequence>
<dbReference type="EMBL" id="AKWM02000002">
    <property type="protein sequence ID" value="EKS02039.1"/>
    <property type="molecule type" value="Genomic_DNA"/>
</dbReference>
<evidence type="ECO:0000313" key="2">
    <source>
        <dbReference type="Proteomes" id="UP000001343"/>
    </source>
</evidence>
<protein>
    <submittedName>
        <fullName evidence="1">Uncharacterized protein</fullName>
    </submittedName>
</protein>